<dbReference type="OrthoDB" id="10007744at2"/>
<name>A0A4P9UUT9_METBY</name>
<proteinExistence type="predicted"/>
<evidence type="ECO:0000256" key="1">
    <source>
        <dbReference type="SAM" id="MobiDB-lite"/>
    </source>
</evidence>
<keyword evidence="3" id="KW-1185">Reference proteome</keyword>
<evidence type="ECO:0000313" key="3">
    <source>
        <dbReference type="Proteomes" id="UP000305881"/>
    </source>
</evidence>
<dbReference type="Proteomes" id="UP000305881">
    <property type="component" value="Chromosome"/>
</dbReference>
<reference evidence="3" key="1">
    <citation type="journal article" date="2019" name="J. Bacteriol.">
        <title>A Mutagenic Screen Identifies a TonB-Dependent Receptor Required for the Lanthanide Metal Switch in the Type I Methanotroph 'Methylotuvimicrobium buryatense' 5GB1C.</title>
        <authorList>
            <person name="Groom J.D."/>
            <person name="Ford S.M."/>
            <person name="Pesesky M.W."/>
            <person name="Lidstrom M.E."/>
        </authorList>
    </citation>
    <scope>NUCLEOTIDE SEQUENCE [LARGE SCALE GENOMIC DNA]</scope>
    <source>
        <strain evidence="3">5GB1C</strain>
    </source>
</reference>
<dbReference type="KEGG" id="mbur:EQU24_20655"/>
<dbReference type="RefSeq" id="WP_017841741.1">
    <property type="nucleotide sequence ID" value="NZ_CP035467.1"/>
</dbReference>
<accession>A0A4P9UUT9</accession>
<protein>
    <submittedName>
        <fullName evidence="2">Uncharacterized protein</fullName>
    </submittedName>
</protein>
<feature type="region of interest" description="Disordered" evidence="1">
    <location>
        <begin position="1"/>
        <end position="21"/>
    </location>
</feature>
<dbReference type="AlphaFoldDB" id="A0A4P9UUT9"/>
<evidence type="ECO:0000313" key="2">
    <source>
        <dbReference type="EMBL" id="QCW84373.1"/>
    </source>
</evidence>
<gene>
    <name evidence="2" type="ORF">EQU24_20655</name>
</gene>
<organism evidence="2 3">
    <name type="scientific">Methylotuvimicrobium buryatense</name>
    <name type="common">Methylomicrobium buryatense</name>
    <dbReference type="NCBI Taxonomy" id="95641"/>
    <lineage>
        <taxon>Bacteria</taxon>
        <taxon>Pseudomonadati</taxon>
        <taxon>Pseudomonadota</taxon>
        <taxon>Gammaproteobacteria</taxon>
        <taxon>Methylococcales</taxon>
        <taxon>Methylococcaceae</taxon>
        <taxon>Methylotuvimicrobium</taxon>
    </lineage>
</organism>
<dbReference type="EMBL" id="CP035467">
    <property type="protein sequence ID" value="QCW84373.1"/>
    <property type="molecule type" value="Genomic_DNA"/>
</dbReference>
<dbReference type="STRING" id="675511.GCA_000341735_03296"/>
<sequence length="196" mass="21644">MFAAVYQADPNTKPSRLKRRRKKRWKLTDKILCGTVSAHSKKTSAGRENPFQVAIKTPQPLAAFLCLPFSTALIRVYSVMAGLFRQRSALAAPLGGFSPCLSPPPDTVRSIRGGYSLSSGVTAMTTSKPAYQRNQSQASKNVTLKRRIDRLVESITRVDADLFTNGATEGDLLCLEIDAQRMADYCRFIRQSRAEG</sequence>